<organism evidence="6">
    <name type="scientific">marine sediment metagenome</name>
    <dbReference type="NCBI Taxonomy" id="412755"/>
    <lineage>
        <taxon>unclassified sequences</taxon>
        <taxon>metagenomes</taxon>
        <taxon>ecological metagenomes</taxon>
    </lineage>
</organism>
<dbReference type="Gene3D" id="1.10.150.20">
    <property type="entry name" value="5' to 3' exonuclease, C-terminal subdomain"/>
    <property type="match status" value="1"/>
</dbReference>
<evidence type="ECO:0000256" key="4">
    <source>
        <dbReference type="ARBA" id="ARBA00023204"/>
    </source>
</evidence>
<dbReference type="CDD" id="cd14332">
    <property type="entry name" value="UBA_RuvA_C"/>
    <property type="match status" value="1"/>
</dbReference>
<feature type="non-terminal residue" evidence="6">
    <location>
        <position position="1"/>
    </location>
</feature>
<keyword evidence="4" id="KW-0234">DNA repair</keyword>
<protein>
    <recommendedName>
        <fullName evidence="5">Holliday junction DNA helicase RuvA C-terminal domain-containing protein</fullName>
    </recommendedName>
</protein>
<evidence type="ECO:0000256" key="2">
    <source>
        <dbReference type="ARBA" id="ARBA00022763"/>
    </source>
</evidence>
<evidence type="ECO:0000259" key="5">
    <source>
        <dbReference type="Pfam" id="PF07499"/>
    </source>
</evidence>
<dbReference type="AlphaFoldDB" id="A0A0F9EAD9"/>
<reference evidence="6" key="1">
    <citation type="journal article" date="2015" name="Nature">
        <title>Complex archaea that bridge the gap between prokaryotes and eukaryotes.</title>
        <authorList>
            <person name="Spang A."/>
            <person name="Saw J.H."/>
            <person name="Jorgensen S.L."/>
            <person name="Zaremba-Niedzwiedzka K."/>
            <person name="Martijn J."/>
            <person name="Lind A.E."/>
            <person name="van Eijk R."/>
            <person name="Schleper C."/>
            <person name="Guy L."/>
            <person name="Ettema T.J."/>
        </authorList>
    </citation>
    <scope>NUCLEOTIDE SEQUENCE</scope>
</reference>
<keyword evidence="2" id="KW-0227">DNA damage</keyword>
<sequence>TVSGIGAKTAVLLLGHLEIDYLHIAIQNADIRLISKVPGIGKKTAERLILELRDKFKKINQKYSDTNLDKKTTIASDAIAALMNLGYNPSQAQKAVKSAIQDLDEPDLSSLITKALRSI</sequence>
<keyword evidence="1" id="KW-0963">Cytoplasm</keyword>
<gene>
    <name evidence="6" type="ORF">LCGC14_2099040</name>
</gene>
<evidence type="ECO:0000256" key="3">
    <source>
        <dbReference type="ARBA" id="ARBA00023125"/>
    </source>
</evidence>
<evidence type="ECO:0000313" key="6">
    <source>
        <dbReference type="EMBL" id="KKL71023.1"/>
    </source>
</evidence>
<proteinExistence type="predicted"/>
<dbReference type="Gene3D" id="1.10.8.10">
    <property type="entry name" value="DNA helicase RuvA subunit, C-terminal domain"/>
    <property type="match status" value="1"/>
</dbReference>
<feature type="domain" description="Holliday junction DNA helicase RuvA C-terminal" evidence="5">
    <location>
        <begin position="75"/>
        <end position="118"/>
    </location>
</feature>
<dbReference type="InterPro" id="IPR011114">
    <property type="entry name" value="RuvA_C"/>
</dbReference>
<accession>A0A0F9EAD9</accession>
<dbReference type="SUPFAM" id="SSF47781">
    <property type="entry name" value="RuvA domain 2-like"/>
    <property type="match status" value="1"/>
</dbReference>
<evidence type="ECO:0000256" key="1">
    <source>
        <dbReference type="ARBA" id="ARBA00022490"/>
    </source>
</evidence>
<dbReference type="InterPro" id="IPR036267">
    <property type="entry name" value="RuvA_C_sf"/>
</dbReference>
<dbReference type="NCBIfam" id="TIGR00084">
    <property type="entry name" value="ruvA"/>
    <property type="match status" value="1"/>
</dbReference>
<name>A0A0F9EAD9_9ZZZZ</name>
<dbReference type="Pfam" id="PF14520">
    <property type="entry name" value="HHH_5"/>
    <property type="match status" value="1"/>
</dbReference>
<dbReference type="InterPro" id="IPR010994">
    <property type="entry name" value="RuvA_2-like"/>
</dbReference>
<dbReference type="GO" id="GO:0006310">
    <property type="term" value="P:DNA recombination"/>
    <property type="evidence" value="ECO:0007669"/>
    <property type="project" value="InterPro"/>
</dbReference>
<dbReference type="GO" id="GO:0006281">
    <property type="term" value="P:DNA repair"/>
    <property type="evidence" value="ECO:0007669"/>
    <property type="project" value="UniProtKB-KW"/>
</dbReference>
<dbReference type="EMBL" id="LAZR01025716">
    <property type="protein sequence ID" value="KKL71023.1"/>
    <property type="molecule type" value="Genomic_DNA"/>
</dbReference>
<keyword evidence="3" id="KW-0238">DNA-binding</keyword>
<dbReference type="GO" id="GO:0003677">
    <property type="term" value="F:DNA binding"/>
    <property type="evidence" value="ECO:0007669"/>
    <property type="project" value="UniProtKB-KW"/>
</dbReference>
<dbReference type="Pfam" id="PF07499">
    <property type="entry name" value="RuvA_C"/>
    <property type="match status" value="1"/>
</dbReference>
<dbReference type="GO" id="GO:0005524">
    <property type="term" value="F:ATP binding"/>
    <property type="evidence" value="ECO:0007669"/>
    <property type="project" value="InterPro"/>
</dbReference>
<comment type="caution">
    <text evidence="6">The sequence shown here is derived from an EMBL/GenBank/DDBJ whole genome shotgun (WGS) entry which is preliminary data.</text>
</comment>
<dbReference type="InterPro" id="IPR000085">
    <property type="entry name" value="RuvA"/>
</dbReference>
<dbReference type="GO" id="GO:0009379">
    <property type="term" value="C:Holliday junction helicase complex"/>
    <property type="evidence" value="ECO:0007669"/>
    <property type="project" value="InterPro"/>
</dbReference>
<dbReference type="GO" id="GO:0009378">
    <property type="term" value="F:four-way junction helicase activity"/>
    <property type="evidence" value="ECO:0007669"/>
    <property type="project" value="InterPro"/>
</dbReference>
<dbReference type="SUPFAM" id="SSF46929">
    <property type="entry name" value="DNA helicase RuvA subunit, C-terminal domain"/>
    <property type="match status" value="1"/>
</dbReference>